<feature type="coiled-coil region" evidence="1">
    <location>
        <begin position="116"/>
        <end position="143"/>
    </location>
</feature>
<comment type="caution">
    <text evidence="2">The sequence shown here is derived from an EMBL/GenBank/DDBJ whole genome shotgun (WGS) entry which is preliminary data.</text>
</comment>
<proteinExistence type="predicted"/>
<keyword evidence="3" id="KW-1185">Reference proteome</keyword>
<dbReference type="PANTHER" id="PTHR19959">
    <property type="entry name" value="KINESIN LIGHT CHAIN"/>
    <property type="match status" value="1"/>
</dbReference>
<organism evidence="2 3">
    <name type="scientific">Clavelina lepadiformis</name>
    <name type="common">Light-bulb sea squirt</name>
    <name type="synonym">Ascidia lepadiformis</name>
    <dbReference type="NCBI Taxonomy" id="159417"/>
    <lineage>
        <taxon>Eukaryota</taxon>
        <taxon>Metazoa</taxon>
        <taxon>Chordata</taxon>
        <taxon>Tunicata</taxon>
        <taxon>Ascidiacea</taxon>
        <taxon>Aplousobranchia</taxon>
        <taxon>Clavelinidae</taxon>
        <taxon>Clavelina</taxon>
    </lineage>
</organism>
<gene>
    <name evidence="2" type="ORF">CVLEPA_LOCUS27674</name>
</gene>
<dbReference type="SUPFAM" id="SSF48452">
    <property type="entry name" value="TPR-like"/>
    <property type="match status" value="1"/>
</dbReference>
<dbReference type="SMART" id="SM00028">
    <property type="entry name" value="TPR"/>
    <property type="match status" value="5"/>
</dbReference>
<keyword evidence="1" id="KW-0175">Coiled coil</keyword>
<name>A0ABP0GTB1_CLALP</name>
<reference evidence="2 3" key="1">
    <citation type="submission" date="2024-02" db="EMBL/GenBank/DDBJ databases">
        <authorList>
            <person name="Daric V."/>
            <person name="Darras S."/>
        </authorList>
    </citation>
    <scope>NUCLEOTIDE SEQUENCE [LARGE SCALE GENOMIC DNA]</scope>
</reference>
<accession>A0ABP0GTB1</accession>
<dbReference type="Pfam" id="PF13424">
    <property type="entry name" value="TPR_12"/>
    <property type="match status" value="1"/>
</dbReference>
<evidence type="ECO:0000313" key="2">
    <source>
        <dbReference type="EMBL" id="CAK8694293.1"/>
    </source>
</evidence>
<dbReference type="PANTHER" id="PTHR19959:SF119">
    <property type="entry name" value="FUNGAL LIPASE-LIKE DOMAIN-CONTAINING PROTEIN"/>
    <property type="match status" value="1"/>
</dbReference>
<evidence type="ECO:0000313" key="3">
    <source>
        <dbReference type="Proteomes" id="UP001642483"/>
    </source>
</evidence>
<dbReference type="Proteomes" id="UP001642483">
    <property type="component" value="Unassembled WGS sequence"/>
</dbReference>
<dbReference type="InterPro" id="IPR011990">
    <property type="entry name" value="TPR-like_helical_dom_sf"/>
</dbReference>
<sequence length="802" mass="92115">MEGLGEEEISVAKQLKKLCVPVKGMNKQRELDITKTTPLLHRLGRLYRTKSPDKFSLVRSAGLLNAALLRQPANTEIKNDLFELCNHVLKLANAKKKGANLLEISQEIAVKINWMRQKVTQVLDSLENITDEQEKNKERKTEIMRVAEIRSLQEMVTKDYTAIMDSISHKCVGIMGTAPCRFTHVGMGSLAKKEVTPYSDFESIVVLEEGVQNNELEYTKMLDYFRWYSVLFLIIMINLKETLLRFLAIPSLNSDSESGSDWFYDEFTPSGICPDGLAAHACKNPLGRQEVTKQKPFTTELIKPVSEMAKYLGNEEELKNGYYLWDLLTKTCFVSGDGQVYNEFVCQIKCILQTHQDKIHQLAFKQLKENYKNFEVLSQLNMVASNNTFDVKRVVYRCTTIFLSAIGRLFSLDDCSCFDIIERIHEMGLISEDTAHQLLYAVAIACQVRLKVYRSRRSQSDMVGDDTVYEYGRALAIRDVLEVVGIKSTCDYFVTAYMLQEALRTALEETGASPGSKRGFISKVDTYLAKSKLSFRLRILYRLGLNDNLINEWEEYQLRSVQNNQPIEEEQLAEELSMRISLAQAYFDRKEYGKCSKQCKYVVNHNVRPLNTLTLVTMMMGRCCNEVGEFEEGMKFFNEATRVITEYDEDSEENYKRLGELCYHVGVCNMGMNKYHEALSSFRDRLRCPLHILYRANCLKNVGVCLVSLKKFDQAIGWLRRALSISQAKGSVTLVCLCLYNMGCCYHTKGKYKKALQYYIPELRLREIYVPEKQLDVDKDIIRVKAGICDCETKLKKQNFDL</sequence>
<protein>
    <submittedName>
        <fullName evidence="2">Uncharacterized protein</fullName>
    </submittedName>
</protein>
<evidence type="ECO:0000256" key="1">
    <source>
        <dbReference type="SAM" id="Coils"/>
    </source>
</evidence>
<dbReference type="InterPro" id="IPR019734">
    <property type="entry name" value="TPR_rpt"/>
</dbReference>
<dbReference type="Gene3D" id="1.25.40.10">
    <property type="entry name" value="Tetratricopeptide repeat domain"/>
    <property type="match status" value="2"/>
</dbReference>
<dbReference type="EMBL" id="CAWYQH010000141">
    <property type="protein sequence ID" value="CAK8694293.1"/>
    <property type="molecule type" value="Genomic_DNA"/>
</dbReference>